<evidence type="ECO:0000313" key="3">
    <source>
        <dbReference type="Proteomes" id="UP001140513"/>
    </source>
</evidence>
<reference evidence="2" key="1">
    <citation type="submission" date="2022-10" db="EMBL/GenBank/DDBJ databases">
        <title>Tapping the CABI collections for fungal endophytes: first genome assemblies for Collariella, Neodidymelliopsis, Ascochyta clinopodiicola, Didymella pomorum, Didymosphaeria variabile, Neocosmospora piperis and Neocucurbitaria cava.</title>
        <authorList>
            <person name="Hill R."/>
        </authorList>
    </citation>
    <scope>NUCLEOTIDE SEQUENCE</scope>
    <source>
        <strain evidence="2">IMI 356815</strain>
    </source>
</reference>
<organism evidence="2 3">
    <name type="scientific">Didymosphaeria variabile</name>
    <dbReference type="NCBI Taxonomy" id="1932322"/>
    <lineage>
        <taxon>Eukaryota</taxon>
        <taxon>Fungi</taxon>
        <taxon>Dikarya</taxon>
        <taxon>Ascomycota</taxon>
        <taxon>Pezizomycotina</taxon>
        <taxon>Dothideomycetes</taxon>
        <taxon>Pleosporomycetidae</taxon>
        <taxon>Pleosporales</taxon>
        <taxon>Massarineae</taxon>
        <taxon>Didymosphaeriaceae</taxon>
        <taxon>Didymosphaeria</taxon>
    </lineage>
</organism>
<dbReference type="RefSeq" id="XP_056076436.1">
    <property type="nucleotide sequence ID" value="XM_056209614.1"/>
</dbReference>
<evidence type="ECO:0000313" key="2">
    <source>
        <dbReference type="EMBL" id="KAJ4360234.1"/>
    </source>
</evidence>
<dbReference type="OrthoDB" id="3690573at2759"/>
<gene>
    <name evidence="2" type="ORF">N0V89_000794</name>
</gene>
<feature type="compositionally biased region" description="Basic and acidic residues" evidence="1">
    <location>
        <begin position="8"/>
        <end position="24"/>
    </location>
</feature>
<name>A0A9W8XUZ8_9PLEO</name>
<feature type="compositionally biased region" description="Basic and acidic residues" evidence="1">
    <location>
        <begin position="498"/>
        <end position="521"/>
    </location>
</feature>
<feature type="compositionally biased region" description="Basic and acidic residues" evidence="1">
    <location>
        <begin position="551"/>
        <end position="568"/>
    </location>
</feature>
<dbReference type="Proteomes" id="UP001140513">
    <property type="component" value="Unassembled WGS sequence"/>
</dbReference>
<sequence>MSPTKSGRGVEDSRATVTPKDSEPQTKTTSSPRSEQAIGNPAPPNKLPPTKLSLELRSMPTKPTPETTAPRRSCPSGKPTTKHESTRINNEAPRKEYTAKEQKNLQPELSAFPPVMGASRPSRQLADVATGHIEGSPIHDAANMPLTSRRGVPLLAIKPGNVNDPIDVDALPSPHSPHSFANRSANYYTPFPLQYRPSRPSLPPTLYTPNGAEILSGKVSGHQSHDIYRHYVDMKDAPAPPGFAIGCAKLSAEVSAGRSKSKRLAPNLHMHPTYVNEYGQVNEGVVGQPYAKPLQMRYQSFPHDYRAHTTSYHTPIHGHPIFPVLNEEHLRKRAVQLVLDHSRPRSRKRRLSDDPDETSSSEYEDADEQPGKKVKISSFTERPATPSRLSDEVIPSTPSTGISEDHIFDRKLKLAELVEHTQLLTAMLMTYPRSSDCEGMREDIAMLATVTDKRLASWVSAESEFERDTRQRLNSAATLSPNICGPPSALINRRKRDTARAGKEKKNTGKKPEEDEIRRYLSVDSKLWDNNNNNSSSSRKAKAVEDGGVSSEKESGESHKIPAFETRKAATTVQHAALPADMA</sequence>
<dbReference type="GeneID" id="80904324"/>
<feature type="region of interest" description="Disordered" evidence="1">
    <location>
        <begin position="1"/>
        <end position="97"/>
    </location>
</feature>
<dbReference type="AlphaFoldDB" id="A0A9W8XUZ8"/>
<feature type="compositionally biased region" description="Polar residues" evidence="1">
    <location>
        <begin position="472"/>
        <end position="481"/>
    </location>
</feature>
<feature type="region of interest" description="Disordered" evidence="1">
    <location>
        <begin position="463"/>
        <end position="583"/>
    </location>
</feature>
<feature type="region of interest" description="Disordered" evidence="1">
    <location>
        <begin position="337"/>
        <end position="402"/>
    </location>
</feature>
<comment type="caution">
    <text evidence="2">The sequence shown here is derived from an EMBL/GenBank/DDBJ whole genome shotgun (WGS) entry which is preliminary data.</text>
</comment>
<dbReference type="EMBL" id="JAPEUX010000001">
    <property type="protein sequence ID" value="KAJ4360234.1"/>
    <property type="molecule type" value="Genomic_DNA"/>
</dbReference>
<evidence type="ECO:0000256" key="1">
    <source>
        <dbReference type="SAM" id="MobiDB-lite"/>
    </source>
</evidence>
<feature type="compositionally biased region" description="Polar residues" evidence="1">
    <location>
        <begin position="25"/>
        <end position="34"/>
    </location>
</feature>
<feature type="compositionally biased region" description="Acidic residues" evidence="1">
    <location>
        <begin position="354"/>
        <end position="368"/>
    </location>
</feature>
<feature type="compositionally biased region" description="Basic and acidic residues" evidence="1">
    <location>
        <begin position="81"/>
        <end position="97"/>
    </location>
</feature>
<keyword evidence="3" id="KW-1185">Reference proteome</keyword>
<proteinExistence type="predicted"/>
<protein>
    <submittedName>
        <fullName evidence="2">Uncharacterized protein</fullName>
    </submittedName>
</protein>
<accession>A0A9W8XUZ8</accession>